<dbReference type="GO" id="GO:0051117">
    <property type="term" value="F:ATPase binding"/>
    <property type="evidence" value="ECO:0007669"/>
    <property type="project" value="UniProtKB-ARBA"/>
</dbReference>
<evidence type="ECO:0000313" key="6">
    <source>
        <dbReference type="Proteomes" id="UP000011116"/>
    </source>
</evidence>
<feature type="compositionally biased region" description="Low complexity" evidence="2">
    <location>
        <begin position="146"/>
        <end position="161"/>
    </location>
</feature>
<evidence type="ECO:0008006" key="7">
    <source>
        <dbReference type="Google" id="ProtNLM"/>
    </source>
</evidence>
<feature type="compositionally biased region" description="Polar residues" evidence="2">
    <location>
        <begin position="25"/>
        <end position="37"/>
    </location>
</feature>
<feature type="domain" description="UBX" evidence="3">
    <location>
        <begin position="291"/>
        <end position="367"/>
    </location>
</feature>
<dbReference type="Proteomes" id="UP000011116">
    <property type="component" value="Chromosome 2H"/>
</dbReference>
<dbReference type="GO" id="GO:0061025">
    <property type="term" value="P:membrane fusion"/>
    <property type="evidence" value="ECO:0000318"/>
    <property type="project" value="GO_Central"/>
</dbReference>
<dbReference type="InterPro" id="IPR012989">
    <property type="entry name" value="SEP_domain"/>
</dbReference>
<accession>A0A8I7B6R2</accession>
<dbReference type="SUPFAM" id="SSF54236">
    <property type="entry name" value="Ubiquitin-like"/>
    <property type="match status" value="1"/>
</dbReference>
<reference evidence="6" key="1">
    <citation type="journal article" date="2012" name="Nature">
        <title>A physical, genetic and functional sequence assembly of the barley genome.</title>
        <authorList>
            <consortium name="The International Barley Genome Sequencing Consortium"/>
            <person name="Mayer K.F."/>
            <person name="Waugh R."/>
            <person name="Brown J.W."/>
            <person name="Schulman A."/>
            <person name="Langridge P."/>
            <person name="Platzer M."/>
            <person name="Fincher G.B."/>
            <person name="Muehlbauer G.J."/>
            <person name="Sato K."/>
            <person name="Close T.J."/>
            <person name="Wise R.P."/>
            <person name="Stein N."/>
        </authorList>
    </citation>
    <scope>NUCLEOTIDE SEQUENCE [LARGE SCALE GENOMIC DNA]</scope>
    <source>
        <strain evidence="6">cv. Morex</strain>
    </source>
</reference>
<organism evidence="5 6">
    <name type="scientific">Hordeum vulgare subsp. vulgare</name>
    <name type="common">Domesticated barley</name>
    <dbReference type="NCBI Taxonomy" id="112509"/>
    <lineage>
        <taxon>Eukaryota</taxon>
        <taxon>Viridiplantae</taxon>
        <taxon>Streptophyta</taxon>
        <taxon>Embryophyta</taxon>
        <taxon>Tracheophyta</taxon>
        <taxon>Spermatophyta</taxon>
        <taxon>Magnoliopsida</taxon>
        <taxon>Liliopsida</taxon>
        <taxon>Poales</taxon>
        <taxon>Poaceae</taxon>
        <taxon>BOP clade</taxon>
        <taxon>Pooideae</taxon>
        <taxon>Triticodae</taxon>
        <taxon>Triticeae</taxon>
        <taxon>Hordeinae</taxon>
        <taxon>Hordeum</taxon>
    </lineage>
</organism>
<dbReference type="CDD" id="cd01770">
    <property type="entry name" value="UBX_UBXN2"/>
    <property type="match status" value="1"/>
</dbReference>
<dbReference type="Pfam" id="PF08059">
    <property type="entry name" value="SEP"/>
    <property type="match status" value="1"/>
</dbReference>
<protein>
    <recommendedName>
        <fullName evidence="7">UBX domain-containing protein</fullName>
    </recommendedName>
</protein>
<dbReference type="InterPro" id="IPR036241">
    <property type="entry name" value="NSFL1C_SEP_dom_sf"/>
</dbReference>
<feature type="domain" description="SEP" evidence="4">
    <location>
        <begin position="180"/>
        <end position="245"/>
    </location>
</feature>
<name>A0A8I7B6R2_HORVV</name>
<dbReference type="InterPro" id="IPR029071">
    <property type="entry name" value="Ubiquitin-like_domsf"/>
</dbReference>
<dbReference type="GO" id="GO:0005829">
    <property type="term" value="C:cytosol"/>
    <property type="evidence" value="ECO:0000318"/>
    <property type="project" value="GO_Central"/>
</dbReference>
<dbReference type="PANTHER" id="PTHR23333">
    <property type="entry name" value="UBX DOMAIN CONTAINING PROTEIN"/>
    <property type="match status" value="1"/>
</dbReference>
<feature type="region of interest" description="Disordered" evidence="2">
    <location>
        <begin position="25"/>
        <end position="120"/>
    </location>
</feature>
<dbReference type="PROSITE" id="PS51399">
    <property type="entry name" value="SEP"/>
    <property type="match status" value="1"/>
</dbReference>
<dbReference type="SMART" id="SM00553">
    <property type="entry name" value="SEP"/>
    <property type="match status" value="1"/>
</dbReference>
<dbReference type="GO" id="GO:0000045">
    <property type="term" value="P:autophagosome assembly"/>
    <property type="evidence" value="ECO:0000318"/>
    <property type="project" value="GO_Central"/>
</dbReference>
<reference evidence="5" key="2">
    <citation type="submission" date="2020-10" db="EMBL/GenBank/DDBJ databases">
        <authorList>
            <person name="Scholz U."/>
            <person name="Mascher M."/>
            <person name="Fiebig A."/>
        </authorList>
    </citation>
    <scope>NUCLEOTIDE SEQUENCE [LARGE SCALE GENOMIC DNA]</scope>
    <source>
        <strain evidence="5">cv. Morex</strain>
    </source>
</reference>
<dbReference type="Gramene" id="HORVU.MOREX.r2.2HG0143700.1">
    <property type="protein sequence ID" value="HORVU.MOREX.r2.2HG0143700.1"/>
    <property type="gene ID" value="HORVU.MOREX.r2.2HG0143700"/>
</dbReference>
<dbReference type="EnsemblPlants" id="HORVU.MOREX.r3.2HG0173880.1">
    <property type="protein sequence ID" value="HORVU.MOREX.r3.2HG0173880.1"/>
    <property type="gene ID" value="HORVU.MOREX.r3.2HG0173880"/>
</dbReference>
<keyword evidence="6" id="KW-1185">Reference proteome</keyword>
<dbReference type="GO" id="GO:0043161">
    <property type="term" value="P:proteasome-mediated ubiquitin-dependent protein catabolic process"/>
    <property type="evidence" value="ECO:0000318"/>
    <property type="project" value="GO_Central"/>
</dbReference>
<dbReference type="FunFam" id="3.10.20.90:FF:000179">
    <property type="entry name" value="Plant UBX domain-containing protein 4"/>
    <property type="match status" value="1"/>
</dbReference>
<dbReference type="Gene3D" id="3.10.20.90">
    <property type="entry name" value="Phosphatidylinositol 3-kinase Catalytic Subunit, Chain A, domain 1"/>
    <property type="match status" value="1"/>
</dbReference>
<dbReference type="GO" id="GO:0031468">
    <property type="term" value="P:nuclear membrane reassembly"/>
    <property type="evidence" value="ECO:0000318"/>
    <property type="project" value="GO_Central"/>
</dbReference>
<reference evidence="5" key="3">
    <citation type="submission" date="2022-01" db="UniProtKB">
        <authorList>
            <consortium name="EnsemblPlants"/>
        </authorList>
    </citation>
    <scope>IDENTIFICATION</scope>
    <source>
        <strain evidence="5">subsp. vulgare</strain>
    </source>
</reference>
<dbReference type="PANTHER" id="PTHR23333:SF20">
    <property type="entry name" value="NSFL1 COFACTOR P47"/>
    <property type="match status" value="1"/>
</dbReference>
<feature type="region of interest" description="Disordered" evidence="2">
    <location>
        <begin position="243"/>
        <end position="281"/>
    </location>
</feature>
<dbReference type="SMR" id="A0A8I7B6R2"/>
<evidence type="ECO:0000259" key="4">
    <source>
        <dbReference type="PROSITE" id="PS51399"/>
    </source>
</evidence>
<dbReference type="AlphaFoldDB" id="A0A8I7B6R2"/>
<dbReference type="GO" id="GO:0007030">
    <property type="term" value="P:Golgi organization"/>
    <property type="evidence" value="ECO:0000318"/>
    <property type="project" value="GO_Central"/>
</dbReference>
<feature type="region of interest" description="Disordered" evidence="2">
    <location>
        <begin position="144"/>
        <end position="177"/>
    </location>
</feature>
<sequence>MDHASEFLFFFYLFYSVIPPQPQLRISQTNPSKSSPRLASRVHDATREPNPTANTSAMSSSNGNAGKKPAASGGRGGIRTLADINRAPSGFPGAGGSGSDSDEPQEYYTGGEKSGMLVQDPTRRNNVDSIFEQARVMGAQQVPLPSFDGQSSSSTSFTGTGRVLSGDAQTAPTAPQPPQDVLHNIHFWNNGFTVDDGPLRGYDDPENADFIESIKKSQCPQELEPADRRTAVHVNVIKRHGDYEEAARPRSSFQGVGRTLGGSSADESPAPAPVTQEPHSAPRSIGIVVDDSQPFTSIQLRLADGTRMVARFNLHHTVGDIRSFIDASRPGAARPYQLQTGFPPKQLTDPTQTVDQAGLKNSVIMQKM</sequence>
<dbReference type="SUPFAM" id="SSF102848">
    <property type="entry name" value="NSFL1 (p97 ATPase) cofactor p47, SEP domain"/>
    <property type="match status" value="1"/>
</dbReference>
<evidence type="ECO:0000256" key="1">
    <source>
        <dbReference type="ARBA" id="ARBA00022786"/>
    </source>
</evidence>
<dbReference type="GO" id="GO:0043130">
    <property type="term" value="F:ubiquitin binding"/>
    <property type="evidence" value="ECO:0000318"/>
    <property type="project" value="GO_Central"/>
</dbReference>
<evidence type="ECO:0000313" key="5">
    <source>
        <dbReference type="EnsemblPlants" id="HORVU.MOREX.r3.2HG0173880.1"/>
    </source>
</evidence>
<dbReference type="Pfam" id="PF00789">
    <property type="entry name" value="UBX"/>
    <property type="match status" value="1"/>
</dbReference>
<dbReference type="PROSITE" id="PS50033">
    <property type="entry name" value="UBX"/>
    <property type="match status" value="1"/>
</dbReference>
<dbReference type="GO" id="GO:0005634">
    <property type="term" value="C:nucleus"/>
    <property type="evidence" value="ECO:0000318"/>
    <property type="project" value="GO_Central"/>
</dbReference>
<dbReference type="SMART" id="SM00166">
    <property type="entry name" value="UBX"/>
    <property type="match status" value="1"/>
</dbReference>
<evidence type="ECO:0000256" key="2">
    <source>
        <dbReference type="SAM" id="MobiDB-lite"/>
    </source>
</evidence>
<dbReference type="FunFam" id="3.30.420.210:FF:000005">
    <property type="entry name" value="Plant UBX domain-containing protein 4"/>
    <property type="match status" value="1"/>
</dbReference>
<keyword evidence="1" id="KW-0833">Ubl conjugation pathway</keyword>
<evidence type="ECO:0000259" key="3">
    <source>
        <dbReference type="PROSITE" id="PS50033"/>
    </source>
</evidence>
<dbReference type="Gene3D" id="3.30.420.210">
    <property type="entry name" value="SEP domain"/>
    <property type="match status" value="1"/>
</dbReference>
<dbReference type="Gramene" id="HORVU.MOREX.r3.2HG0173880.1">
    <property type="protein sequence ID" value="HORVU.MOREX.r3.2HG0173880.1"/>
    <property type="gene ID" value="HORVU.MOREX.r3.2HG0173880"/>
</dbReference>
<feature type="compositionally biased region" description="Polar residues" evidence="2">
    <location>
        <begin position="49"/>
        <end position="64"/>
    </location>
</feature>
<gene>
    <name evidence="5" type="primary">LOC123426942</name>
</gene>
<proteinExistence type="predicted"/>
<dbReference type="InterPro" id="IPR001012">
    <property type="entry name" value="UBX_dom"/>
</dbReference>